<organism evidence="7 8">
    <name type="scientific">Phtheirospermum japonicum</name>
    <dbReference type="NCBI Taxonomy" id="374723"/>
    <lineage>
        <taxon>Eukaryota</taxon>
        <taxon>Viridiplantae</taxon>
        <taxon>Streptophyta</taxon>
        <taxon>Embryophyta</taxon>
        <taxon>Tracheophyta</taxon>
        <taxon>Spermatophyta</taxon>
        <taxon>Magnoliopsida</taxon>
        <taxon>eudicotyledons</taxon>
        <taxon>Gunneridae</taxon>
        <taxon>Pentapetalae</taxon>
        <taxon>asterids</taxon>
        <taxon>lamiids</taxon>
        <taxon>Lamiales</taxon>
        <taxon>Orobanchaceae</taxon>
        <taxon>Orobanchaceae incertae sedis</taxon>
        <taxon>Phtheirospermum</taxon>
    </lineage>
</organism>
<evidence type="ECO:0000313" key="8">
    <source>
        <dbReference type="Proteomes" id="UP000653305"/>
    </source>
</evidence>
<dbReference type="PRINTS" id="PR00404">
    <property type="entry name" value="MADSDOMAIN"/>
</dbReference>
<sequence>MGRSKLPIKKIENITNRQVTFSKRRYSLIKKAYEIAVLCDIDSKSGTKQTNSKIRAKKIKIVTCPPCHHKFSLRSHGRRCNSWQR</sequence>
<dbReference type="PROSITE" id="PS50066">
    <property type="entry name" value="MADS_BOX_2"/>
    <property type="match status" value="1"/>
</dbReference>
<dbReference type="InterPro" id="IPR002100">
    <property type="entry name" value="TF_MADSbox"/>
</dbReference>
<dbReference type="InterPro" id="IPR050142">
    <property type="entry name" value="MADS-box/MEF2_TF"/>
</dbReference>
<dbReference type="Gene3D" id="3.40.1810.10">
    <property type="entry name" value="Transcription factor, MADS-box"/>
    <property type="match status" value="1"/>
</dbReference>
<accession>A0A830CQA9</accession>
<evidence type="ECO:0000259" key="6">
    <source>
        <dbReference type="PROSITE" id="PS50066"/>
    </source>
</evidence>
<evidence type="ECO:0000256" key="3">
    <source>
        <dbReference type="ARBA" id="ARBA00023125"/>
    </source>
</evidence>
<name>A0A830CQA9_9LAMI</name>
<keyword evidence="3" id="KW-0238">DNA-binding</keyword>
<evidence type="ECO:0000256" key="5">
    <source>
        <dbReference type="ARBA" id="ARBA00023242"/>
    </source>
</evidence>
<dbReference type="SUPFAM" id="SSF55455">
    <property type="entry name" value="SRF-like"/>
    <property type="match status" value="1"/>
</dbReference>
<keyword evidence="8" id="KW-1185">Reference proteome</keyword>
<dbReference type="AlphaFoldDB" id="A0A830CQA9"/>
<evidence type="ECO:0000256" key="2">
    <source>
        <dbReference type="ARBA" id="ARBA00023015"/>
    </source>
</evidence>
<proteinExistence type="predicted"/>
<evidence type="ECO:0000256" key="4">
    <source>
        <dbReference type="ARBA" id="ARBA00023163"/>
    </source>
</evidence>
<evidence type="ECO:0000313" key="7">
    <source>
        <dbReference type="EMBL" id="GFQ01170.1"/>
    </source>
</evidence>
<dbReference type="SMART" id="SM00432">
    <property type="entry name" value="MADS"/>
    <property type="match status" value="1"/>
</dbReference>
<dbReference type="GO" id="GO:0005634">
    <property type="term" value="C:nucleus"/>
    <property type="evidence" value="ECO:0007669"/>
    <property type="project" value="UniProtKB-SubCell"/>
</dbReference>
<dbReference type="EMBL" id="BMAC01000662">
    <property type="protein sequence ID" value="GFQ01170.1"/>
    <property type="molecule type" value="Genomic_DNA"/>
</dbReference>
<protein>
    <submittedName>
        <fullName evidence="7">Mads-box protein ggm13</fullName>
    </submittedName>
</protein>
<dbReference type="InterPro" id="IPR036879">
    <property type="entry name" value="TF_MADSbox_sf"/>
</dbReference>
<dbReference type="GO" id="GO:0046983">
    <property type="term" value="F:protein dimerization activity"/>
    <property type="evidence" value="ECO:0007669"/>
    <property type="project" value="InterPro"/>
</dbReference>
<keyword evidence="2" id="KW-0805">Transcription regulation</keyword>
<dbReference type="GO" id="GO:0003677">
    <property type="term" value="F:DNA binding"/>
    <property type="evidence" value="ECO:0007669"/>
    <property type="project" value="UniProtKB-KW"/>
</dbReference>
<comment type="caution">
    <text evidence="7">The sequence shown here is derived from an EMBL/GenBank/DDBJ whole genome shotgun (WGS) entry which is preliminary data.</text>
</comment>
<keyword evidence="5" id="KW-0539">Nucleus</keyword>
<dbReference type="Proteomes" id="UP000653305">
    <property type="component" value="Unassembled WGS sequence"/>
</dbReference>
<reference evidence="7" key="1">
    <citation type="submission" date="2020-07" db="EMBL/GenBank/DDBJ databases">
        <title>Ethylene signaling mediates host invasion by parasitic plants.</title>
        <authorList>
            <person name="Yoshida S."/>
        </authorList>
    </citation>
    <scope>NUCLEOTIDE SEQUENCE</scope>
    <source>
        <strain evidence="7">Okayama</strain>
    </source>
</reference>
<dbReference type="OrthoDB" id="1898716at2759"/>
<evidence type="ECO:0000256" key="1">
    <source>
        <dbReference type="ARBA" id="ARBA00004123"/>
    </source>
</evidence>
<keyword evidence="4" id="KW-0804">Transcription</keyword>
<gene>
    <name evidence="7" type="ORF">PHJA_002260900</name>
</gene>
<dbReference type="Pfam" id="PF00319">
    <property type="entry name" value="SRF-TF"/>
    <property type="match status" value="1"/>
</dbReference>
<comment type="subcellular location">
    <subcellularLocation>
        <location evidence="1">Nucleus</location>
    </subcellularLocation>
</comment>
<dbReference type="PANTHER" id="PTHR48019">
    <property type="entry name" value="SERUM RESPONSE FACTOR HOMOLOG"/>
    <property type="match status" value="1"/>
</dbReference>
<feature type="domain" description="MADS-box" evidence="6">
    <location>
        <begin position="1"/>
        <end position="42"/>
    </location>
</feature>